<dbReference type="EMBL" id="CP002659">
    <property type="protein sequence ID" value="AEC02612.1"/>
    <property type="molecule type" value="Genomic_DNA"/>
</dbReference>
<reference evidence="7 8" key="2">
    <citation type="journal article" date="2012" name="Stand. Genomic Sci.">
        <title>Complete genome sequence of the termite hindgut bacterium Spirochaeta coccoides type strain (SPN1(T)), reclassification in the genus Sphaerochaeta as Sphaerochaeta coccoides comb. nov. and emendations of the family Spirochaetaceae and the genus Sphaerochaeta.</title>
        <authorList>
            <person name="Abt B."/>
            <person name="Han C."/>
            <person name="Scheuner C."/>
            <person name="Lu M."/>
            <person name="Lapidus A."/>
            <person name="Nolan M."/>
            <person name="Lucas S."/>
            <person name="Hammon N."/>
            <person name="Deshpande S."/>
            <person name="Cheng J.F."/>
            <person name="Tapia R."/>
            <person name="Goodwin L.A."/>
            <person name="Pitluck S."/>
            <person name="Liolios K."/>
            <person name="Pagani I."/>
            <person name="Ivanova N."/>
            <person name="Mavromatis K."/>
            <person name="Mikhailova N."/>
            <person name="Huntemann M."/>
            <person name="Pati A."/>
            <person name="Chen A."/>
            <person name="Palaniappan K."/>
            <person name="Land M."/>
            <person name="Hauser L."/>
            <person name="Brambilla E.M."/>
            <person name="Rohde M."/>
            <person name="Spring S."/>
            <person name="Gronow S."/>
            <person name="Goker M."/>
            <person name="Woyke T."/>
            <person name="Bristow J."/>
            <person name="Eisen J.A."/>
            <person name="Markowitz V."/>
            <person name="Hugenholtz P."/>
            <person name="Kyrpides N.C."/>
            <person name="Klenk H.P."/>
            <person name="Detter J.C."/>
        </authorList>
    </citation>
    <scope>NUCLEOTIDE SEQUENCE [LARGE SCALE GENOMIC DNA]</scope>
    <source>
        <strain evidence="8">ATCC BAA-1237 / DSM 17374 / SPN1</strain>
    </source>
</reference>
<dbReference type="RefSeq" id="WP_013740007.1">
    <property type="nucleotide sequence ID" value="NC_015436.1"/>
</dbReference>
<comment type="similarity">
    <text evidence="1 4">Belongs to the bacterial solute-binding protein 3 family.</text>
</comment>
<evidence type="ECO:0000313" key="7">
    <source>
        <dbReference type="EMBL" id="AEC02612.1"/>
    </source>
</evidence>
<keyword evidence="2" id="KW-0813">Transport</keyword>
<dbReference type="InterPro" id="IPR051455">
    <property type="entry name" value="Bact_solute-bind_prot3"/>
</dbReference>
<keyword evidence="8" id="KW-1185">Reference proteome</keyword>
<feature type="domain" description="Solute-binding protein family 3/N-terminal" evidence="6">
    <location>
        <begin position="45"/>
        <end position="269"/>
    </location>
</feature>
<proteinExistence type="inferred from homology"/>
<dbReference type="Pfam" id="PF00497">
    <property type="entry name" value="SBP_bac_3"/>
    <property type="match status" value="1"/>
</dbReference>
<dbReference type="GO" id="GO:0030288">
    <property type="term" value="C:outer membrane-bounded periplasmic space"/>
    <property type="evidence" value="ECO:0007669"/>
    <property type="project" value="TreeGrafter"/>
</dbReference>
<keyword evidence="3 5" id="KW-0732">Signal</keyword>
<accession>F4GI14</accession>
<feature type="signal peptide" evidence="5">
    <location>
        <begin position="1"/>
        <end position="24"/>
    </location>
</feature>
<dbReference type="Proteomes" id="UP000007939">
    <property type="component" value="Chromosome"/>
</dbReference>
<dbReference type="eggNOG" id="COG0834">
    <property type="taxonomic scope" value="Bacteria"/>
</dbReference>
<dbReference type="InterPro" id="IPR001638">
    <property type="entry name" value="Solute-binding_3/MltF_N"/>
</dbReference>
<dbReference type="PROSITE" id="PS01039">
    <property type="entry name" value="SBP_BACTERIAL_3"/>
    <property type="match status" value="1"/>
</dbReference>
<dbReference type="SUPFAM" id="SSF53850">
    <property type="entry name" value="Periplasmic binding protein-like II"/>
    <property type="match status" value="1"/>
</dbReference>
<dbReference type="InterPro" id="IPR018313">
    <property type="entry name" value="SBP_3_CS"/>
</dbReference>
<evidence type="ECO:0000256" key="2">
    <source>
        <dbReference type="ARBA" id="ARBA00022448"/>
    </source>
</evidence>
<dbReference type="STRING" id="760011.Spico_1408"/>
<evidence type="ECO:0000256" key="4">
    <source>
        <dbReference type="RuleBase" id="RU003744"/>
    </source>
</evidence>
<dbReference type="OrthoDB" id="115856at2"/>
<dbReference type="CDD" id="cd13691">
    <property type="entry name" value="PBP2_Peb1a_like"/>
    <property type="match status" value="1"/>
</dbReference>
<name>F4GI14_PARC1</name>
<dbReference type="PANTHER" id="PTHR30085:SF6">
    <property type="entry name" value="ABC TRANSPORTER GLUTAMINE-BINDING PROTEIN GLNH"/>
    <property type="match status" value="1"/>
</dbReference>
<evidence type="ECO:0000256" key="1">
    <source>
        <dbReference type="ARBA" id="ARBA00010333"/>
    </source>
</evidence>
<sequence>MKKKCISGLVMLLCVMLVSTSVLFAAGSKESGASNEVDKIKSRGVLNVGVKVDVPGFGYKDISTGANVGFETDLARQIAKVILGDASKVSFTPVTAKTRGPLLDTGELDIVIATFTVTEERKLSYEFSTIYYTDAVSLLVKKSGGYKSLKDLDGKTIGVAQSATTKAVLETEAKNQGITLKFSEYASYPELKVALDSGRIDSFSVDRAILMGYVEDSSEILPDKYSPQEYGAAMKKGNLALLSVVNSTIADLDASGELLAMKAKWGLDK</sequence>
<evidence type="ECO:0000259" key="6">
    <source>
        <dbReference type="SMART" id="SM00062"/>
    </source>
</evidence>
<dbReference type="GO" id="GO:0006865">
    <property type="term" value="P:amino acid transport"/>
    <property type="evidence" value="ECO:0007669"/>
    <property type="project" value="TreeGrafter"/>
</dbReference>
<dbReference type="AlphaFoldDB" id="F4GI14"/>
<organism evidence="7 8">
    <name type="scientific">Parasphaerochaeta coccoides (strain ATCC BAA-1237 / DSM 17374 / SPN1)</name>
    <name type="common">Sphaerochaeta coccoides</name>
    <dbReference type="NCBI Taxonomy" id="760011"/>
    <lineage>
        <taxon>Bacteria</taxon>
        <taxon>Pseudomonadati</taxon>
        <taxon>Spirochaetota</taxon>
        <taxon>Spirochaetia</taxon>
        <taxon>Spirochaetales</taxon>
        <taxon>Sphaerochaetaceae</taxon>
        <taxon>Parasphaerochaeta</taxon>
    </lineage>
</organism>
<protein>
    <submittedName>
        <fullName evidence="7">Amino acid ABC transporter substrate-binding protein, PAAT family</fullName>
    </submittedName>
</protein>
<dbReference type="PANTHER" id="PTHR30085">
    <property type="entry name" value="AMINO ACID ABC TRANSPORTER PERMEASE"/>
    <property type="match status" value="1"/>
</dbReference>
<reference evidence="8" key="1">
    <citation type="submission" date="2011-04" db="EMBL/GenBank/DDBJ databases">
        <title>The complete genome of Spirochaeta coccoides DSM 17374.</title>
        <authorList>
            <person name="Lucas S."/>
            <person name="Copeland A."/>
            <person name="Lapidus A."/>
            <person name="Bruce D."/>
            <person name="Goodwin L."/>
            <person name="Pitluck S."/>
            <person name="Peters L."/>
            <person name="Kyrpides N."/>
            <person name="Mavromatis K."/>
            <person name="Pagani I."/>
            <person name="Ivanova N."/>
            <person name="Ovchinnikova G."/>
            <person name="Lu M."/>
            <person name="Detter J.C."/>
            <person name="Tapia R."/>
            <person name="Han C."/>
            <person name="Land M."/>
            <person name="Hauser L."/>
            <person name="Markowitz V."/>
            <person name="Cheng J.-F."/>
            <person name="Hugenholtz P."/>
            <person name="Woyke T."/>
            <person name="Wu D."/>
            <person name="Spring S."/>
            <person name="Schroeder M."/>
            <person name="Brambilla E."/>
            <person name="Klenk H.-P."/>
            <person name="Eisen J.A."/>
        </authorList>
    </citation>
    <scope>NUCLEOTIDE SEQUENCE [LARGE SCALE GENOMIC DNA]</scope>
    <source>
        <strain evidence="8">ATCC BAA-1237 / DSM 17374 / SPN1</strain>
    </source>
</reference>
<dbReference type="GO" id="GO:0005576">
    <property type="term" value="C:extracellular region"/>
    <property type="evidence" value="ECO:0007669"/>
    <property type="project" value="TreeGrafter"/>
</dbReference>
<dbReference type="Gene3D" id="3.40.190.10">
    <property type="entry name" value="Periplasmic binding protein-like II"/>
    <property type="match status" value="2"/>
</dbReference>
<dbReference type="HOGENOM" id="CLU_019602_18_4_12"/>
<evidence type="ECO:0000313" key="8">
    <source>
        <dbReference type="Proteomes" id="UP000007939"/>
    </source>
</evidence>
<evidence type="ECO:0000256" key="5">
    <source>
        <dbReference type="SAM" id="SignalP"/>
    </source>
</evidence>
<dbReference type="KEGG" id="scc:Spico_1408"/>
<evidence type="ECO:0000256" key="3">
    <source>
        <dbReference type="ARBA" id="ARBA00022729"/>
    </source>
</evidence>
<feature type="chain" id="PRO_5003310223" evidence="5">
    <location>
        <begin position="25"/>
        <end position="269"/>
    </location>
</feature>
<gene>
    <name evidence="7" type="ordered locus">Spico_1408</name>
</gene>
<dbReference type="SMART" id="SM00062">
    <property type="entry name" value="PBPb"/>
    <property type="match status" value="1"/>
</dbReference>